<dbReference type="SMART" id="SM00387">
    <property type="entry name" value="HATPase_c"/>
    <property type="match status" value="1"/>
</dbReference>
<dbReference type="InterPro" id="IPR036890">
    <property type="entry name" value="HATPase_C_sf"/>
</dbReference>
<dbReference type="Gene3D" id="2.60.40.10">
    <property type="entry name" value="Immunoglobulins"/>
    <property type="match status" value="1"/>
</dbReference>
<evidence type="ECO:0000256" key="4">
    <source>
        <dbReference type="ARBA" id="ARBA00023015"/>
    </source>
</evidence>
<dbReference type="InterPro" id="IPR005467">
    <property type="entry name" value="His_kinase_dom"/>
</dbReference>
<evidence type="ECO:0000256" key="1">
    <source>
        <dbReference type="ARBA" id="ARBA00000085"/>
    </source>
</evidence>
<dbReference type="Pfam" id="PF07494">
    <property type="entry name" value="Reg_prop"/>
    <property type="match status" value="3"/>
</dbReference>
<dbReference type="Pfam" id="PF07495">
    <property type="entry name" value="Y_Y_Y"/>
    <property type="match status" value="1"/>
</dbReference>
<evidence type="ECO:0000256" key="2">
    <source>
        <dbReference type="ARBA" id="ARBA00012438"/>
    </source>
</evidence>
<dbReference type="PROSITE" id="PS50110">
    <property type="entry name" value="RESPONSE_REGULATORY"/>
    <property type="match status" value="1"/>
</dbReference>
<feature type="domain" description="Histidine kinase" evidence="10">
    <location>
        <begin position="824"/>
        <end position="1044"/>
    </location>
</feature>
<protein>
    <recommendedName>
        <fullName evidence="2">histidine kinase</fullName>
        <ecNumber evidence="2">2.7.13.3</ecNumber>
    </recommendedName>
</protein>
<dbReference type="Gene3D" id="3.30.565.10">
    <property type="entry name" value="Histidine kinase-like ATPase, C-terminal domain"/>
    <property type="match status" value="1"/>
</dbReference>
<dbReference type="GO" id="GO:0000155">
    <property type="term" value="F:phosphorelay sensor kinase activity"/>
    <property type="evidence" value="ECO:0007669"/>
    <property type="project" value="InterPro"/>
</dbReference>
<dbReference type="InterPro" id="IPR003661">
    <property type="entry name" value="HisK_dim/P_dom"/>
</dbReference>
<evidence type="ECO:0000259" key="10">
    <source>
        <dbReference type="PROSITE" id="PS50109"/>
    </source>
</evidence>
<proteinExistence type="predicted"/>
<evidence type="ECO:0000259" key="9">
    <source>
        <dbReference type="PROSITE" id="PS01124"/>
    </source>
</evidence>
<name>A0A840CG00_9BACT</name>
<dbReference type="PROSITE" id="PS01124">
    <property type="entry name" value="HTH_ARAC_FAMILY_2"/>
    <property type="match status" value="1"/>
</dbReference>
<evidence type="ECO:0000256" key="5">
    <source>
        <dbReference type="ARBA" id="ARBA00023125"/>
    </source>
</evidence>
<feature type="transmembrane region" description="Helical" evidence="8">
    <location>
        <begin position="771"/>
        <end position="792"/>
    </location>
</feature>
<dbReference type="EMBL" id="JACIEP010000002">
    <property type="protein sequence ID" value="MBB4034917.1"/>
    <property type="molecule type" value="Genomic_DNA"/>
</dbReference>
<dbReference type="InterPro" id="IPR011006">
    <property type="entry name" value="CheY-like_superfamily"/>
</dbReference>
<keyword evidence="8" id="KW-1133">Transmembrane helix</keyword>
<dbReference type="Pfam" id="PF02518">
    <property type="entry name" value="HATPase_c"/>
    <property type="match status" value="1"/>
</dbReference>
<dbReference type="PROSITE" id="PS00041">
    <property type="entry name" value="HTH_ARAC_FAMILY_1"/>
    <property type="match status" value="1"/>
</dbReference>
<dbReference type="InterPro" id="IPR036097">
    <property type="entry name" value="HisK_dim/P_sf"/>
</dbReference>
<keyword evidence="8" id="KW-0812">Transmembrane</keyword>
<dbReference type="SUPFAM" id="SSF52172">
    <property type="entry name" value="CheY-like"/>
    <property type="match status" value="1"/>
</dbReference>
<dbReference type="InterPro" id="IPR011110">
    <property type="entry name" value="Reg_prop"/>
</dbReference>
<dbReference type="Gene3D" id="1.10.287.130">
    <property type="match status" value="1"/>
</dbReference>
<dbReference type="Proteomes" id="UP000555103">
    <property type="component" value="Unassembled WGS sequence"/>
</dbReference>
<dbReference type="PRINTS" id="PR00344">
    <property type="entry name" value="BCTRLSENSOR"/>
</dbReference>
<dbReference type="RefSeq" id="WP_183305850.1">
    <property type="nucleotide sequence ID" value="NZ_JACIEP010000002.1"/>
</dbReference>
<dbReference type="Pfam" id="PF00072">
    <property type="entry name" value="Response_reg"/>
    <property type="match status" value="1"/>
</dbReference>
<dbReference type="GO" id="GO:0043565">
    <property type="term" value="F:sequence-specific DNA binding"/>
    <property type="evidence" value="ECO:0007669"/>
    <property type="project" value="InterPro"/>
</dbReference>
<dbReference type="SUPFAM" id="SSF46689">
    <property type="entry name" value="Homeodomain-like"/>
    <property type="match status" value="1"/>
</dbReference>
<dbReference type="SMART" id="SM00388">
    <property type="entry name" value="HisKA"/>
    <property type="match status" value="1"/>
</dbReference>
<dbReference type="InterPro" id="IPR011123">
    <property type="entry name" value="Y_Y_Y"/>
</dbReference>
<dbReference type="InterPro" id="IPR003594">
    <property type="entry name" value="HATPase_dom"/>
</dbReference>
<dbReference type="InterPro" id="IPR018060">
    <property type="entry name" value="HTH_AraC"/>
</dbReference>
<comment type="caution">
    <text evidence="12">The sequence shown here is derived from an EMBL/GenBank/DDBJ whole genome shotgun (WGS) entry which is preliminary data.</text>
</comment>
<dbReference type="Gene3D" id="3.40.50.2300">
    <property type="match status" value="1"/>
</dbReference>
<dbReference type="PROSITE" id="PS50109">
    <property type="entry name" value="HIS_KIN"/>
    <property type="match status" value="1"/>
</dbReference>
<dbReference type="SUPFAM" id="SSF55874">
    <property type="entry name" value="ATPase domain of HSP90 chaperone/DNA topoisomerase II/histidine kinase"/>
    <property type="match status" value="1"/>
</dbReference>
<dbReference type="SUPFAM" id="SSF47384">
    <property type="entry name" value="Homodimeric domain of signal transducing histidine kinase"/>
    <property type="match status" value="1"/>
</dbReference>
<evidence type="ECO:0000256" key="8">
    <source>
        <dbReference type="SAM" id="Phobius"/>
    </source>
</evidence>
<keyword evidence="3 7" id="KW-0597">Phosphoprotein</keyword>
<dbReference type="PANTHER" id="PTHR43547">
    <property type="entry name" value="TWO-COMPONENT HISTIDINE KINASE"/>
    <property type="match status" value="1"/>
</dbReference>
<evidence type="ECO:0000256" key="7">
    <source>
        <dbReference type="PROSITE-ProRule" id="PRU00169"/>
    </source>
</evidence>
<dbReference type="CDD" id="cd00082">
    <property type="entry name" value="HisKA"/>
    <property type="match status" value="1"/>
</dbReference>
<evidence type="ECO:0000313" key="12">
    <source>
        <dbReference type="EMBL" id="MBB4034917.1"/>
    </source>
</evidence>
<feature type="modified residue" description="4-aspartylphosphate" evidence="7">
    <location>
        <position position="1128"/>
    </location>
</feature>
<evidence type="ECO:0000256" key="3">
    <source>
        <dbReference type="ARBA" id="ARBA00022553"/>
    </source>
</evidence>
<dbReference type="Pfam" id="PF00512">
    <property type="entry name" value="HisKA"/>
    <property type="match status" value="1"/>
</dbReference>
<evidence type="ECO:0000256" key="6">
    <source>
        <dbReference type="ARBA" id="ARBA00023163"/>
    </source>
</evidence>
<dbReference type="InterPro" id="IPR001789">
    <property type="entry name" value="Sig_transdc_resp-reg_receiver"/>
</dbReference>
<dbReference type="InterPro" id="IPR013783">
    <property type="entry name" value="Ig-like_fold"/>
</dbReference>
<sequence length="1337" mass="155075">MKYIILFIIILSPCSAMSYNLRQISSKNGLSNSAILSIYQDRKGFMWFGSCDGLNMFDGINIQIYKPTNGNNNLSGNLIESIHEIDEDIFWIQTNYGLDRLDRRTGTIKSYKEFKSKNLFAKSMHNDIFIIKDDKYIYYLKQGSDIFRKIFDDAISFNNVLDMVIDKNNILWIFSKDMKCMSYTIETTTDDIKIKPVSLFEHQTDLLYCFHEGNIIYFVDSEYILYEYDLINKKKYYIHDLKNEIQKKGGISSIIRYHDDYLIGFKSNGLVWLKNIPDQKNNYQTSEIDIKSGIFCLTKDKNQDIIWVGTDGQGAFMFFMDSYSIKSTTFDKFIYPINNPIRALLLDKDNTLWIGTKGDGILKIYNYDYENGNNSRMEHILSSNSPLNDNAVYSFAKSRKNILWIGNEEGINYFSYKEKKIKKLSLEIDNRPVRFVHSICEFNDSTLWIATVGDGIIKAKYSGSVDNPVITETKRIVLDKGKTSSNYFFTSYKENDSIIWFGNRGYGAFRLNTITEELKTFQFDKNNSNQTLNDVFSIAKSDDGYWFGTSFGLTRLHEDTEEIFNETTGFPNNTIHAIVVDNNNNLWLSTNQGVVKFNIKQNTFQTYKQEDDLAITEFSDGAYFKDKATGSLFFGGINGFISIKANETKQKEYLPSIQFSKLSIFGKDCNIYDYFSENEEKILELDYSQNFFSISFSAIDYINGNSYTYLYKLDELSSNWIESNSNMATFTDISPGRYTLYVKYINPANGNESPVFPLSIKINPPWYRTNLAYIIYSLVILLLIYLGIRISLKWYRMKKNSMLERLNRQQKEEIYESKLRFFTNITHELCTPLTLIYGPCEKIISYSKTDNYIHKYASLIQNNAEKLNGLIQELIEFRRLETDNKKLIINRLSVSEIIAEIAESFLELSETKNIDYQIKIKPDMIWNSDMSCLVKIVNNLISNAFKYTPEQGSIIVEAHIESENLYITISNTGKGIKEENISKIFDRYKILDNLEMPENKGHLARNGLGLAICSSMVKLLKGEIDVISVLNEQTSFKVVLPFWEINPEDEIVEDKILVPNTENTIVLEQSVQVYDKNKPSIMIVDDDPEMLWFISEIFMEMYNIIPVSDPQEVMELLNKRQPDLIISDVMMPGTDGISLTKLLKKDKLFSHIPLILLSAKNNPDEQVRGIEAGADVYITKPFDIKYLEKIVNRLLQRKEDLKEYYNSALSVFESEDGHFLHKDDKAFFEKMIHIIEINVMNPDLSVELLSSSLGYSTRQLYRKLKNITEKSPSDIIREYRLSIVEHLLTNTNLSIDEILYKAGFSNRGNFFKLFTQRYGTTPKSYRNMKMRELDKHE</sequence>
<feature type="domain" description="Response regulatory" evidence="11">
    <location>
        <begin position="1080"/>
        <end position="1195"/>
    </location>
</feature>
<dbReference type="Gene3D" id="2.130.10.10">
    <property type="entry name" value="YVTN repeat-like/Quinoprotein amine dehydrogenase"/>
    <property type="match status" value="3"/>
</dbReference>
<dbReference type="GO" id="GO:0003700">
    <property type="term" value="F:DNA-binding transcription factor activity"/>
    <property type="evidence" value="ECO:0007669"/>
    <property type="project" value="InterPro"/>
</dbReference>
<keyword evidence="6" id="KW-0804">Transcription</keyword>
<dbReference type="SMART" id="SM00448">
    <property type="entry name" value="REC"/>
    <property type="match status" value="1"/>
</dbReference>
<dbReference type="Gene3D" id="1.10.10.60">
    <property type="entry name" value="Homeodomain-like"/>
    <property type="match status" value="1"/>
</dbReference>
<dbReference type="CDD" id="cd17574">
    <property type="entry name" value="REC_OmpR"/>
    <property type="match status" value="1"/>
</dbReference>
<dbReference type="EC" id="2.7.13.3" evidence="2"/>
<comment type="catalytic activity">
    <reaction evidence="1">
        <text>ATP + protein L-histidine = ADP + protein N-phospho-L-histidine.</text>
        <dbReference type="EC" id="2.7.13.3"/>
    </reaction>
</comment>
<dbReference type="PANTHER" id="PTHR43547:SF2">
    <property type="entry name" value="HYBRID SIGNAL TRANSDUCTION HISTIDINE KINASE C"/>
    <property type="match status" value="1"/>
</dbReference>
<keyword evidence="12" id="KW-0418">Kinase</keyword>
<keyword evidence="13" id="KW-1185">Reference proteome</keyword>
<evidence type="ECO:0000259" key="11">
    <source>
        <dbReference type="PROSITE" id="PS50110"/>
    </source>
</evidence>
<keyword evidence="12" id="KW-0808">Transferase</keyword>
<dbReference type="InterPro" id="IPR004358">
    <property type="entry name" value="Sig_transdc_His_kin-like_C"/>
</dbReference>
<accession>A0A840CG00</accession>
<keyword evidence="5 12" id="KW-0238">DNA-binding</keyword>
<reference evidence="12 13" key="1">
    <citation type="submission" date="2020-08" db="EMBL/GenBank/DDBJ databases">
        <title>Genomic Encyclopedia of Type Strains, Phase IV (KMG-IV): sequencing the most valuable type-strain genomes for metagenomic binning, comparative biology and taxonomic classification.</title>
        <authorList>
            <person name="Goeker M."/>
        </authorList>
    </citation>
    <scope>NUCLEOTIDE SEQUENCE [LARGE SCALE GENOMIC DNA]</scope>
    <source>
        <strain evidence="12 13">DSM 104969</strain>
    </source>
</reference>
<organism evidence="12 13">
    <name type="scientific">Dysgonomonas hofstadii</name>
    <dbReference type="NCBI Taxonomy" id="637886"/>
    <lineage>
        <taxon>Bacteria</taxon>
        <taxon>Pseudomonadati</taxon>
        <taxon>Bacteroidota</taxon>
        <taxon>Bacteroidia</taxon>
        <taxon>Bacteroidales</taxon>
        <taxon>Dysgonomonadaceae</taxon>
        <taxon>Dysgonomonas</taxon>
    </lineage>
</organism>
<dbReference type="SUPFAM" id="SSF101898">
    <property type="entry name" value="NHL repeat"/>
    <property type="match status" value="1"/>
</dbReference>
<dbReference type="InterPro" id="IPR015943">
    <property type="entry name" value="WD40/YVTN_repeat-like_dom_sf"/>
</dbReference>
<dbReference type="Pfam" id="PF12833">
    <property type="entry name" value="HTH_18"/>
    <property type="match status" value="1"/>
</dbReference>
<dbReference type="InterPro" id="IPR009057">
    <property type="entry name" value="Homeodomain-like_sf"/>
</dbReference>
<evidence type="ECO:0000313" key="13">
    <source>
        <dbReference type="Proteomes" id="UP000555103"/>
    </source>
</evidence>
<dbReference type="SUPFAM" id="SSF63829">
    <property type="entry name" value="Calcium-dependent phosphotriesterase"/>
    <property type="match status" value="1"/>
</dbReference>
<feature type="domain" description="HTH araC/xylS-type" evidence="9">
    <location>
        <begin position="1229"/>
        <end position="1328"/>
    </location>
</feature>
<dbReference type="SMART" id="SM00342">
    <property type="entry name" value="HTH_ARAC"/>
    <property type="match status" value="1"/>
</dbReference>
<dbReference type="InterPro" id="IPR018062">
    <property type="entry name" value="HTH_AraC-typ_CS"/>
</dbReference>
<gene>
    <name evidence="12" type="ORF">GGR21_000804</name>
</gene>
<keyword evidence="8" id="KW-0472">Membrane</keyword>
<keyword evidence="4" id="KW-0805">Transcription regulation</keyword>